<protein>
    <submittedName>
        <fullName evidence="2">Uncharacterized protein</fullName>
    </submittedName>
</protein>
<dbReference type="AlphaFoldDB" id="A0A553ZQI8"/>
<feature type="region of interest" description="Disordered" evidence="1">
    <location>
        <begin position="53"/>
        <end position="73"/>
    </location>
</feature>
<keyword evidence="3" id="KW-1185">Reference proteome</keyword>
<dbReference type="Proteomes" id="UP000320888">
    <property type="component" value="Unassembled WGS sequence"/>
</dbReference>
<dbReference type="RefSeq" id="WP_143940303.1">
    <property type="nucleotide sequence ID" value="NZ_VKLS01000013.1"/>
</dbReference>
<feature type="compositionally biased region" description="Polar residues" evidence="1">
    <location>
        <begin position="58"/>
        <end position="73"/>
    </location>
</feature>
<dbReference type="EMBL" id="VKLS01000013">
    <property type="protein sequence ID" value="TSB43738.1"/>
    <property type="molecule type" value="Genomic_DNA"/>
</dbReference>
<gene>
    <name evidence="2" type="ORF">FNZ23_02620</name>
</gene>
<accession>A0A553ZQI8</accession>
<name>A0A553ZQI8_9ACTN</name>
<reference evidence="2 3" key="1">
    <citation type="submission" date="2019-07" db="EMBL/GenBank/DDBJ databases">
        <title>Draft genome for Streptomyces benahoarensis MZ03-48.</title>
        <authorList>
            <person name="Gonzalez-Pimentel J.L."/>
        </authorList>
    </citation>
    <scope>NUCLEOTIDE SEQUENCE [LARGE SCALE GENOMIC DNA]</scope>
    <source>
        <strain evidence="2 3">MZ03-48</strain>
    </source>
</reference>
<evidence type="ECO:0000256" key="1">
    <source>
        <dbReference type="SAM" id="MobiDB-lite"/>
    </source>
</evidence>
<organism evidence="2 3">
    <name type="scientific">Streptomyces benahoarensis</name>
    <dbReference type="NCBI Taxonomy" id="2595054"/>
    <lineage>
        <taxon>Bacteria</taxon>
        <taxon>Bacillati</taxon>
        <taxon>Actinomycetota</taxon>
        <taxon>Actinomycetes</taxon>
        <taxon>Kitasatosporales</taxon>
        <taxon>Streptomycetaceae</taxon>
        <taxon>Streptomyces</taxon>
    </lineage>
</organism>
<proteinExistence type="predicted"/>
<evidence type="ECO:0000313" key="3">
    <source>
        <dbReference type="Proteomes" id="UP000320888"/>
    </source>
</evidence>
<sequence length="73" mass="7634">MGDETGRSASVRGSRIAVLDVGVRGRSTCHARAVGERVSRIDIVESVERSVTGVTGGRTHSSSAVNSAQVRHC</sequence>
<evidence type="ECO:0000313" key="2">
    <source>
        <dbReference type="EMBL" id="TSB43738.1"/>
    </source>
</evidence>
<comment type="caution">
    <text evidence="2">The sequence shown here is derived from an EMBL/GenBank/DDBJ whole genome shotgun (WGS) entry which is preliminary data.</text>
</comment>